<keyword evidence="3" id="KW-1185">Reference proteome</keyword>
<accession>A0ABP9GIP8</accession>
<reference evidence="3" key="1">
    <citation type="journal article" date="2019" name="Int. J. Syst. Evol. Microbiol.">
        <title>The Global Catalogue of Microorganisms (GCM) 10K type strain sequencing project: providing services to taxonomists for standard genome sequencing and annotation.</title>
        <authorList>
            <consortium name="The Broad Institute Genomics Platform"/>
            <consortium name="The Broad Institute Genome Sequencing Center for Infectious Disease"/>
            <person name="Wu L."/>
            <person name="Ma J."/>
        </authorList>
    </citation>
    <scope>NUCLEOTIDE SEQUENCE [LARGE SCALE GENOMIC DNA]</scope>
    <source>
        <strain evidence="3">JCM 17986</strain>
    </source>
</reference>
<comment type="caution">
    <text evidence="2">The sequence shown here is derived from an EMBL/GenBank/DDBJ whole genome shotgun (WGS) entry which is preliminary data.</text>
</comment>
<gene>
    <name evidence="2" type="ORF">GCM10023205_00950</name>
</gene>
<dbReference type="Proteomes" id="UP001500466">
    <property type="component" value="Unassembled WGS sequence"/>
</dbReference>
<keyword evidence="1" id="KW-1133">Transmembrane helix</keyword>
<evidence type="ECO:0000256" key="1">
    <source>
        <dbReference type="SAM" id="Phobius"/>
    </source>
</evidence>
<protein>
    <submittedName>
        <fullName evidence="2">Uncharacterized protein</fullName>
    </submittedName>
</protein>
<name>A0ABP9GIP8_9ACTN</name>
<dbReference type="EMBL" id="BAABHS010000001">
    <property type="protein sequence ID" value="GAA4945121.1"/>
    <property type="molecule type" value="Genomic_DNA"/>
</dbReference>
<keyword evidence="1" id="KW-0812">Transmembrane</keyword>
<evidence type="ECO:0000313" key="3">
    <source>
        <dbReference type="Proteomes" id="UP001500466"/>
    </source>
</evidence>
<keyword evidence="1" id="KW-0472">Membrane</keyword>
<proteinExistence type="predicted"/>
<sequence>MRVTEQDEQRDSWRVRLLDYGIGILIALILTPIIGFGVLLAVSGTFRDWVLH</sequence>
<evidence type="ECO:0000313" key="2">
    <source>
        <dbReference type="EMBL" id="GAA4945121.1"/>
    </source>
</evidence>
<organism evidence="2 3">
    <name type="scientific">Yinghuangia aomiensis</name>
    <dbReference type="NCBI Taxonomy" id="676205"/>
    <lineage>
        <taxon>Bacteria</taxon>
        <taxon>Bacillati</taxon>
        <taxon>Actinomycetota</taxon>
        <taxon>Actinomycetes</taxon>
        <taxon>Kitasatosporales</taxon>
        <taxon>Streptomycetaceae</taxon>
        <taxon>Yinghuangia</taxon>
    </lineage>
</organism>
<feature type="transmembrane region" description="Helical" evidence="1">
    <location>
        <begin position="20"/>
        <end position="42"/>
    </location>
</feature>